<feature type="domain" description="Peptidase S26" evidence="1">
    <location>
        <begin position="11"/>
        <end position="184"/>
    </location>
</feature>
<sequence length="199" mass="22230">MRQLQRNDKIILVAITAAMAFCVATAAVIRAERLTFNWTPCVPVGIYQDIAIKKPLYDGEWVTLCPPITPSVQQEIRHHWLLLSRKSVCADHLMPFIKHVAAVPGQTVNLSAAGMSVDGHLITHTIVQPTAPVPMNSVHLIHYRFGTYTVKPGTFWEYANNNKWAFDSRYYGPISEKNIESGSQPVWLFEGKNTGGEKG</sequence>
<dbReference type="eggNOG" id="COG4959">
    <property type="taxonomic scope" value="Bacteria"/>
</dbReference>
<proteinExistence type="predicted"/>
<dbReference type="RefSeq" id="WP_014029317.1">
    <property type="nucleotide sequence ID" value="NC_015942.1"/>
</dbReference>
<dbReference type="InterPro" id="IPR019533">
    <property type="entry name" value="Peptidase_S26"/>
</dbReference>
<dbReference type="Gene3D" id="2.10.109.10">
    <property type="entry name" value="Umud Fragment, subunit A"/>
    <property type="match status" value="1"/>
</dbReference>
<dbReference type="SUPFAM" id="SSF51306">
    <property type="entry name" value="LexA/Signal peptidase"/>
    <property type="match status" value="1"/>
</dbReference>
<gene>
    <name evidence="2" type="ORF">Acife_1941</name>
</gene>
<dbReference type="EMBL" id="CP002985">
    <property type="protein sequence ID" value="AEM48064.1"/>
    <property type="molecule type" value="Genomic_DNA"/>
</dbReference>
<dbReference type="Proteomes" id="UP000009220">
    <property type="component" value="Chromosome"/>
</dbReference>
<reference evidence="2 3" key="1">
    <citation type="journal article" date="2011" name="J. Bacteriol.">
        <title>Draft genome of the psychrotolerant acidophile Acidithiobacillus ferrivorans SS3.</title>
        <authorList>
            <person name="Liljeqvist M."/>
            <person name="Valdes J."/>
            <person name="Holmes D.S."/>
            <person name="Dopson M."/>
        </authorList>
    </citation>
    <scope>NUCLEOTIDE SEQUENCE [LARGE SCALE GENOMIC DNA]</scope>
    <source>
        <strain evidence="2 3">SS3</strain>
    </source>
</reference>
<dbReference type="InterPro" id="IPR036286">
    <property type="entry name" value="LexA/Signal_pep-like_sf"/>
</dbReference>
<evidence type="ECO:0000313" key="3">
    <source>
        <dbReference type="Proteomes" id="UP000009220"/>
    </source>
</evidence>
<dbReference type="GO" id="GO:0004252">
    <property type="term" value="F:serine-type endopeptidase activity"/>
    <property type="evidence" value="ECO:0007669"/>
    <property type="project" value="InterPro"/>
</dbReference>
<protein>
    <submittedName>
        <fullName evidence="2">Peptidase S26, conserved region</fullName>
    </submittedName>
</protein>
<organism evidence="2 3">
    <name type="scientific">Acidithiobacillus ferrivorans SS3</name>
    <dbReference type="NCBI Taxonomy" id="743299"/>
    <lineage>
        <taxon>Bacteria</taxon>
        <taxon>Pseudomonadati</taxon>
        <taxon>Pseudomonadota</taxon>
        <taxon>Acidithiobacillia</taxon>
        <taxon>Acidithiobacillales</taxon>
        <taxon>Acidithiobacillaceae</taxon>
        <taxon>Acidithiobacillus</taxon>
    </lineage>
</organism>
<dbReference type="KEGG" id="afi:Acife_1941"/>
<dbReference type="HOGENOM" id="CLU_104604_3_0_6"/>
<dbReference type="GO" id="GO:0006465">
    <property type="term" value="P:signal peptide processing"/>
    <property type="evidence" value="ECO:0007669"/>
    <property type="project" value="InterPro"/>
</dbReference>
<name>G0JLL5_9PROT</name>
<dbReference type="Pfam" id="PF10502">
    <property type="entry name" value="Peptidase_S26"/>
    <property type="match status" value="1"/>
</dbReference>
<dbReference type="STRING" id="743299.Acife_1941"/>
<dbReference type="AlphaFoldDB" id="G0JLL5"/>
<accession>G0JLL5</accession>
<evidence type="ECO:0000313" key="2">
    <source>
        <dbReference type="EMBL" id="AEM48064.1"/>
    </source>
</evidence>
<evidence type="ECO:0000259" key="1">
    <source>
        <dbReference type="Pfam" id="PF10502"/>
    </source>
</evidence>